<dbReference type="InterPro" id="IPR041657">
    <property type="entry name" value="HTH_17"/>
</dbReference>
<keyword evidence="3" id="KW-1185">Reference proteome</keyword>
<dbReference type="AlphaFoldDB" id="A0A2S6HVA7"/>
<dbReference type="Pfam" id="PF12728">
    <property type="entry name" value="HTH_17"/>
    <property type="match status" value="1"/>
</dbReference>
<name>A0A2S6HVA7_9FIRM</name>
<evidence type="ECO:0000259" key="1">
    <source>
        <dbReference type="Pfam" id="PF12728"/>
    </source>
</evidence>
<proteinExistence type="predicted"/>
<evidence type="ECO:0000313" key="2">
    <source>
        <dbReference type="EMBL" id="PPK81682.1"/>
    </source>
</evidence>
<organism evidence="2 3">
    <name type="scientific">Lacrimispora xylanisolvens</name>
    <dbReference type="NCBI Taxonomy" id="384636"/>
    <lineage>
        <taxon>Bacteria</taxon>
        <taxon>Bacillati</taxon>
        <taxon>Bacillota</taxon>
        <taxon>Clostridia</taxon>
        <taxon>Lachnospirales</taxon>
        <taxon>Lachnospiraceae</taxon>
        <taxon>Lacrimispora</taxon>
    </lineage>
</organism>
<feature type="domain" description="Helix-turn-helix" evidence="1">
    <location>
        <begin position="5"/>
        <end position="54"/>
    </location>
</feature>
<reference evidence="2 3" key="1">
    <citation type="submission" date="2018-02" db="EMBL/GenBank/DDBJ databases">
        <title>Genomic Encyclopedia of Archaeal and Bacterial Type Strains, Phase II (KMG-II): from individual species to whole genera.</title>
        <authorList>
            <person name="Goeker M."/>
        </authorList>
    </citation>
    <scope>NUCLEOTIDE SEQUENCE [LARGE SCALE GENOMIC DNA]</scope>
    <source>
        <strain evidence="2 3">DSM 3808</strain>
    </source>
</reference>
<gene>
    <name evidence="2" type="ORF">BXY41_104486</name>
</gene>
<comment type="caution">
    <text evidence="2">The sequence shown here is derived from an EMBL/GenBank/DDBJ whole genome shotgun (WGS) entry which is preliminary data.</text>
</comment>
<dbReference type="Proteomes" id="UP000237749">
    <property type="component" value="Unassembled WGS sequence"/>
</dbReference>
<dbReference type="RefSeq" id="WP_104436758.1">
    <property type="nucleotide sequence ID" value="NZ_PTJA01000004.1"/>
</dbReference>
<accession>A0A2S6HVA7</accession>
<dbReference type="EMBL" id="PTJA01000004">
    <property type="protein sequence ID" value="PPK81682.1"/>
    <property type="molecule type" value="Genomic_DNA"/>
</dbReference>
<sequence length="61" mass="7230">MEKVYYNKSDLQEIFGFGRDKMKKFLEKGILPTVKVNKDYLITKDELDAWFKKNAGWAINI</sequence>
<protein>
    <submittedName>
        <fullName evidence="2">Helix-turn-helix protein</fullName>
    </submittedName>
</protein>
<evidence type="ECO:0000313" key="3">
    <source>
        <dbReference type="Proteomes" id="UP000237749"/>
    </source>
</evidence>